<dbReference type="EMBL" id="FOBS01000002">
    <property type="protein sequence ID" value="SEL99811.1"/>
    <property type="molecule type" value="Genomic_DNA"/>
</dbReference>
<accession>A0A1H7US68</accession>
<keyword evidence="8" id="KW-1185">Reference proteome</keyword>
<keyword evidence="5" id="KW-0694">RNA-binding</keyword>
<dbReference type="OrthoDB" id="9807419at2"/>
<name>A0A1H7US68_9BACT</name>
<dbReference type="Pfam" id="PF00467">
    <property type="entry name" value="KOW"/>
    <property type="match status" value="1"/>
</dbReference>
<evidence type="ECO:0000256" key="1">
    <source>
        <dbReference type="ARBA" id="ARBA00010618"/>
    </source>
</evidence>
<dbReference type="CDD" id="cd06089">
    <property type="entry name" value="KOW_RPL26"/>
    <property type="match status" value="1"/>
</dbReference>
<reference evidence="7 8" key="1">
    <citation type="submission" date="2016-10" db="EMBL/GenBank/DDBJ databases">
        <authorList>
            <person name="de Groot N.N."/>
        </authorList>
    </citation>
    <scope>NUCLEOTIDE SEQUENCE [LARGE SCALE GENOMIC DNA]</scope>
    <source>
        <strain evidence="7 8">DSM 8423</strain>
    </source>
</reference>
<evidence type="ECO:0000256" key="5">
    <source>
        <dbReference type="HAMAP-Rule" id="MF_01326"/>
    </source>
</evidence>
<dbReference type="SUPFAM" id="SSF50104">
    <property type="entry name" value="Translation proteins SH3-like domain"/>
    <property type="match status" value="1"/>
</dbReference>
<dbReference type="GO" id="GO:0003735">
    <property type="term" value="F:structural constituent of ribosome"/>
    <property type="evidence" value="ECO:0007669"/>
    <property type="project" value="InterPro"/>
</dbReference>
<gene>
    <name evidence="5" type="primary">rplX</name>
    <name evidence="7" type="ORF">SAMN04489760_10266</name>
</gene>
<evidence type="ECO:0000313" key="7">
    <source>
        <dbReference type="EMBL" id="SEL99811.1"/>
    </source>
</evidence>
<evidence type="ECO:0000256" key="2">
    <source>
        <dbReference type="ARBA" id="ARBA00022980"/>
    </source>
</evidence>
<dbReference type="GO" id="GO:0006412">
    <property type="term" value="P:translation"/>
    <property type="evidence" value="ECO:0007669"/>
    <property type="project" value="UniProtKB-UniRule"/>
</dbReference>
<comment type="similarity">
    <text evidence="1 5">Belongs to the universal ribosomal protein uL24 family.</text>
</comment>
<feature type="domain" description="KOW" evidence="6">
    <location>
        <begin position="5"/>
        <end position="32"/>
    </location>
</feature>
<dbReference type="InterPro" id="IPR014722">
    <property type="entry name" value="Rib_uL2_dom2"/>
</dbReference>
<dbReference type="InterPro" id="IPR008991">
    <property type="entry name" value="Translation_prot_SH3-like_sf"/>
</dbReference>
<dbReference type="HAMAP" id="MF_01326_B">
    <property type="entry name" value="Ribosomal_uL24_B"/>
    <property type="match status" value="1"/>
</dbReference>
<evidence type="ECO:0000313" key="8">
    <source>
        <dbReference type="Proteomes" id="UP000198744"/>
    </source>
</evidence>
<dbReference type="Gene3D" id="2.30.30.30">
    <property type="match status" value="1"/>
</dbReference>
<evidence type="ECO:0000256" key="3">
    <source>
        <dbReference type="ARBA" id="ARBA00023274"/>
    </source>
</evidence>
<dbReference type="STRING" id="43775.SAMN04489760_10266"/>
<dbReference type="Proteomes" id="UP000198744">
    <property type="component" value="Unassembled WGS sequence"/>
</dbReference>
<dbReference type="GO" id="GO:1990904">
    <property type="term" value="C:ribonucleoprotein complex"/>
    <property type="evidence" value="ECO:0007669"/>
    <property type="project" value="UniProtKB-KW"/>
</dbReference>
<proteinExistence type="inferred from homology"/>
<dbReference type="InterPro" id="IPR005824">
    <property type="entry name" value="KOW"/>
</dbReference>
<keyword evidence="2 5" id="KW-0689">Ribosomal protein</keyword>
<dbReference type="Pfam" id="PF17136">
    <property type="entry name" value="ribosomal_L24"/>
    <property type="match status" value="1"/>
</dbReference>
<dbReference type="RefSeq" id="WP_093881999.1">
    <property type="nucleotide sequence ID" value="NZ_FOBS01000002.1"/>
</dbReference>
<organism evidence="7 8">
    <name type="scientific">Syntrophus gentianae</name>
    <dbReference type="NCBI Taxonomy" id="43775"/>
    <lineage>
        <taxon>Bacteria</taxon>
        <taxon>Pseudomonadati</taxon>
        <taxon>Thermodesulfobacteriota</taxon>
        <taxon>Syntrophia</taxon>
        <taxon>Syntrophales</taxon>
        <taxon>Syntrophaceae</taxon>
        <taxon>Syntrophus</taxon>
    </lineage>
</organism>
<dbReference type="AlphaFoldDB" id="A0A1H7US68"/>
<dbReference type="GO" id="GO:0019843">
    <property type="term" value="F:rRNA binding"/>
    <property type="evidence" value="ECO:0007669"/>
    <property type="project" value="UniProtKB-UniRule"/>
</dbReference>
<dbReference type="GO" id="GO:0005840">
    <property type="term" value="C:ribosome"/>
    <property type="evidence" value="ECO:0007669"/>
    <property type="project" value="UniProtKB-KW"/>
</dbReference>
<comment type="subunit">
    <text evidence="5">Part of the 50S ribosomal subunit.</text>
</comment>
<sequence length="106" mass="11685">MQLKHLKKGDLVKVTAGKEKGKTGKVLSVIKEKNRVVIEKLNMIKRHQKANAMGKGGIVDKEGSIHASNVSIMCGKCNKETRIGIKMIEDGKKVRICKKCSDILDV</sequence>
<evidence type="ECO:0000256" key="4">
    <source>
        <dbReference type="ARBA" id="ARBA00035206"/>
    </source>
</evidence>
<evidence type="ECO:0000259" key="6">
    <source>
        <dbReference type="SMART" id="SM00739"/>
    </source>
</evidence>
<dbReference type="InterPro" id="IPR041988">
    <property type="entry name" value="Ribosomal_uL24_KOW"/>
</dbReference>
<dbReference type="SMART" id="SM00739">
    <property type="entry name" value="KOW"/>
    <property type="match status" value="1"/>
</dbReference>
<protein>
    <recommendedName>
        <fullName evidence="4 5">Large ribosomal subunit protein uL24</fullName>
    </recommendedName>
</protein>
<dbReference type="InterPro" id="IPR003256">
    <property type="entry name" value="Ribosomal_uL24"/>
</dbReference>
<comment type="function">
    <text evidence="5">One of the proteins that surrounds the polypeptide exit tunnel on the outside of the subunit.</text>
</comment>
<keyword evidence="5" id="KW-0699">rRNA-binding</keyword>
<comment type="function">
    <text evidence="5">One of two assembly initiator proteins, it binds directly to the 5'-end of the 23S rRNA, where it nucleates assembly of the 50S subunit.</text>
</comment>
<dbReference type="InterPro" id="IPR057264">
    <property type="entry name" value="Ribosomal_uL24_C"/>
</dbReference>
<keyword evidence="3 5" id="KW-0687">Ribonucleoprotein</keyword>
<dbReference type="NCBIfam" id="TIGR01079">
    <property type="entry name" value="rplX_bact"/>
    <property type="match status" value="1"/>
</dbReference>
<dbReference type="PANTHER" id="PTHR12903">
    <property type="entry name" value="MITOCHONDRIAL RIBOSOMAL PROTEIN L24"/>
    <property type="match status" value="1"/>
</dbReference>